<evidence type="ECO:0000313" key="2">
    <source>
        <dbReference type="EMBL" id="GAM02980.1"/>
    </source>
</evidence>
<feature type="region of interest" description="Disordered" evidence="1">
    <location>
        <begin position="1"/>
        <end position="21"/>
    </location>
</feature>
<dbReference type="Proteomes" id="UP000032305">
    <property type="component" value="Unassembled WGS sequence"/>
</dbReference>
<comment type="caution">
    <text evidence="2">The sequence shown here is derived from an EMBL/GenBank/DDBJ whole genome shotgun (WGS) entry which is preliminary data.</text>
</comment>
<dbReference type="EMBL" id="BBPI01000110">
    <property type="protein sequence ID" value="GAM02980.1"/>
    <property type="molecule type" value="Genomic_DNA"/>
</dbReference>
<evidence type="ECO:0000256" key="1">
    <source>
        <dbReference type="SAM" id="MobiDB-lite"/>
    </source>
</evidence>
<accession>A0A0A1WC01</accession>
<reference evidence="2 3" key="1">
    <citation type="submission" date="2014-11" db="EMBL/GenBank/DDBJ databases">
        <title>Whole genome shotgun sequence of Sphingomonas parapaucimobilis NBRC 15100.</title>
        <authorList>
            <person name="Katano-Makiyama Y."/>
            <person name="Hosoyama A."/>
            <person name="Hashimoto M."/>
            <person name="Hosoyama Y."/>
            <person name="Noguchi M."/>
            <person name="Numata M."/>
            <person name="Tsuchikane K."/>
            <person name="Hirakata S."/>
            <person name="Uohara A."/>
            <person name="Shimodaira J."/>
            <person name="Ohji S."/>
            <person name="Ichikawa N."/>
            <person name="Kimura A."/>
            <person name="Yamazoe A."/>
            <person name="Fujita N."/>
        </authorList>
    </citation>
    <scope>NUCLEOTIDE SEQUENCE [LARGE SCALE GENOMIC DNA]</scope>
    <source>
        <strain evidence="2 3">NBRC 15100</strain>
    </source>
</reference>
<proteinExistence type="predicted"/>
<gene>
    <name evidence="2" type="ORF">SP5_110_00080</name>
</gene>
<evidence type="ECO:0000313" key="3">
    <source>
        <dbReference type="Proteomes" id="UP000032305"/>
    </source>
</evidence>
<dbReference type="AlphaFoldDB" id="A0A0A1WC01"/>
<organism evidence="2 3">
    <name type="scientific">Sphingomonas parapaucimobilis NBRC 15100</name>
    <dbReference type="NCBI Taxonomy" id="1219049"/>
    <lineage>
        <taxon>Bacteria</taxon>
        <taxon>Pseudomonadati</taxon>
        <taxon>Pseudomonadota</taxon>
        <taxon>Alphaproteobacteria</taxon>
        <taxon>Sphingomonadales</taxon>
        <taxon>Sphingomonadaceae</taxon>
        <taxon>Sphingomonas</taxon>
    </lineage>
</organism>
<keyword evidence="3" id="KW-1185">Reference proteome</keyword>
<name>A0A0A1WC01_9SPHN</name>
<sequence length="47" mass="5234">MNEPYTQADMDAVSDRPELTDEELATARPFAVVFPAFEGNPPPNPRE</sequence>
<protein>
    <submittedName>
        <fullName evidence="2">Uncharacterized protein</fullName>
    </submittedName>
</protein>